<sequence length="279" mass="29595">MELPLLVGVDGSEPGLLAVDWAVAAAVRHAVPLRLVHAAERRDEGDPDPEELMAAAVERVRQNAPDLRPDTVILTGDPAETLVHAGRNALAVVVGSRGRGGITGLLLGSVGLSVAGRSDCPVVVVRGDGTARAGGHRRIVLGVGDRVEGGAPAARFAFRETAVRGCELHAVRTWRRPAHAAGSHPLIQGNLSGARRREALEYLDETLRDPAREYPGTDLRLHAPEGSARAVLLDESRRADLLVLGAHRRQNRPGLQLGMVAHAVLHHAESPVALVPEHI</sequence>
<name>A0A6G2BIT5_9ACTN</name>
<dbReference type="SUPFAM" id="SSF52402">
    <property type="entry name" value="Adenine nucleotide alpha hydrolases-like"/>
    <property type="match status" value="2"/>
</dbReference>
<organism evidence="3 4">
    <name type="scientific">Streptomyces taklimakanensis</name>
    <dbReference type="NCBI Taxonomy" id="2569853"/>
    <lineage>
        <taxon>Bacteria</taxon>
        <taxon>Bacillati</taxon>
        <taxon>Actinomycetota</taxon>
        <taxon>Actinomycetes</taxon>
        <taxon>Kitasatosporales</taxon>
        <taxon>Streptomycetaceae</taxon>
        <taxon>Streptomyces</taxon>
    </lineage>
</organism>
<accession>A0A6G2BIT5</accession>
<comment type="similarity">
    <text evidence="1">Belongs to the universal stress protein A family.</text>
</comment>
<dbReference type="InterPro" id="IPR014729">
    <property type="entry name" value="Rossmann-like_a/b/a_fold"/>
</dbReference>
<evidence type="ECO:0000256" key="1">
    <source>
        <dbReference type="ARBA" id="ARBA00008791"/>
    </source>
</evidence>
<keyword evidence="4" id="KW-1185">Reference proteome</keyword>
<evidence type="ECO:0000313" key="4">
    <source>
        <dbReference type="Proteomes" id="UP000473014"/>
    </source>
</evidence>
<dbReference type="AlphaFoldDB" id="A0A6G2BIT5"/>
<evidence type="ECO:0000313" key="3">
    <source>
        <dbReference type="EMBL" id="MTE22124.1"/>
    </source>
</evidence>
<dbReference type="PRINTS" id="PR01438">
    <property type="entry name" value="UNVRSLSTRESS"/>
</dbReference>
<dbReference type="Gene3D" id="3.40.50.620">
    <property type="entry name" value="HUPs"/>
    <property type="match status" value="2"/>
</dbReference>
<feature type="domain" description="UspA" evidence="2">
    <location>
        <begin position="137"/>
        <end position="276"/>
    </location>
</feature>
<gene>
    <name evidence="3" type="ORF">F0L17_24090</name>
</gene>
<dbReference type="InterPro" id="IPR006016">
    <property type="entry name" value="UspA"/>
</dbReference>
<dbReference type="Proteomes" id="UP000473014">
    <property type="component" value="Unassembled WGS sequence"/>
</dbReference>
<comment type="caution">
    <text evidence="3">The sequence shown here is derived from an EMBL/GenBank/DDBJ whole genome shotgun (WGS) entry which is preliminary data.</text>
</comment>
<dbReference type="Pfam" id="PF00582">
    <property type="entry name" value="Usp"/>
    <property type="match status" value="2"/>
</dbReference>
<feature type="domain" description="UspA" evidence="2">
    <location>
        <begin position="5"/>
        <end position="126"/>
    </location>
</feature>
<protein>
    <submittedName>
        <fullName evidence="3">Universal stress protein</fullName>
    </submittedName>
</protein>
<dbReference type="InterPro" id="IPR006015">
    <property type="entry name" value="Universal_stress_UspA"/>
</dbReference>
<evidence type="ECO:0000259" key="2">
    <source>
        <dbReference type="Pfam" id="PF00582"/>
    </source>
</evidence>
<dbReference type="PANTHER" id="PTHR46553">
    <property type="entry name" value="ADENINE NUCLEOTIDE ALPHA HYDROLASES-LIKE SUPERFAMILY PROTEIN"/>
    <property type="match status" value="1"/>
</dbReference>
<dbReference type="PANTHER" id="PTHR46553:SF3">
    <property type="entry name" value="ADENINE NUCLEOTIDE ALPHA HYDROLASES-LIKE SUPERFAMILY PROTEIN"/>
    <property type="match status" value="1"/>
</dbReference>
<dbReference type="EMBL" id="WIXO01000001">
    <property type="protein sequence ID" value="MTE22124.1"/>
    <property type="molecule type" value="Genomic_DNA"/>
</dbReference>
<proteinExistence type="inferred from homology"/>
<reference evidence="3 4" key="1">
    <citation type="submission" date="2019-11" db="EMBL/GenBank/DDBJ databases">
        <authorList>
            <person name="Yuan L."/>
        </authorList>
    </citation>
    <scope>NUCLEOTIDE SEQUENCE [LARGE SCALE GENOMIC DNA]</scope>
    <source>
        <strain evidence="3 4">TRM43335</strain>
    </source>
</reference>